<dbReference type="PANTHER" id="PTHR24421:SF10">
    <property type="entry name" value="NITRATE_NITRITE SENSOR PROTEIN NARQ"/>
    <property type="match status" value="1"/>
</dbReference>
<evidence type="ECO:0000256" key="1">
    <source>
        <dbReference type="ARBA" id="ARBA00000085"/>
    </source>
</evidence>
<dbReference type="GO" id="GO:0005524">
    <property type="term" value="F:ATP binding"/>
    <property type="evidence" value="ECO:0007669"/>
    <property type="project" value="UniProtKB-KW"/>
</dbReference>
<feature type="transmembrane region" description="Helical" evidence="10">
    <location>
        <begin position="135"/>
        <end position="152"/>
    </location>
</feature>
<dbReference type="InterPro" id="IPR003594">
    <property type="entry name" value="HATPase_dom"/>
</dbReference>
<feature type="domain" description="Signal transduction histidine kinase subgroup 3 dimerisation and phosphoacceptor" evidence="12">
    <location>
        <begin position="170"/>
        <end position="236"/>
    </location>
</feature>
<evidence type="ECO:0000256" key="5">
    <source>
        <dbReference type="ARBA" id="ARBA00022741"/>
    </source>
</evidence>
<reference evidence="14 15" key="1">
    <citation type="submission" date="2017-06" db="EMBL/GenBank/DDBJ databases">
        <authorList>
            <person name="Kim H.J."/>
            <person name="Triplett B.A."/>
        </authorList>
    </citation>
    <scope>NUCLEOTIDE SEQUENCE [LARGE SCALE GENOMIC DNA]</scope>
    <source>
        <strain evidence="14">FRACA_ARgP5</strain>
    </source>
</reference>
<dbReference type="AlphaFoldDB" id="A0A2I2KJE7"/>
<dbReference type="Pfam" id="PF07730">
    <property type="entry name" value="HisKA_3"/>
    <property type="match status" value="1"/>
</dbReference>
<dbReference type="InterPro" id="IPR055558">
    <property type="entry name" value="DUF7134"/>
</dbReference>
<dbReference type="InterPro" id="IPR050482">
    <property type="entry name" value="Sensor_HK_TwoCompSys"/>
</dbReference>
<feature type="transmembrane region" description="Helical" evidence="10">
    <location>
        <begin position="70"/>
        <end position="99"/>
    </location>
</feature>
<evidence type="ECO:0000259" key="11">
    <source>
        <dbReference type="Pfam" id="PF02518"/>
    </source>
</evidence>
<evidence type="ECO:0000256" key="6">
    <source>
        <dbReference type="ARBA" id="ARBA00022777"/>
    </source>
</evidence>
<evidence type="ECO:0000259" key="13">
    <source>
        <dbReference type="Pfam" id="PF23539"/>
    </source>
</evidence>
<dbReference type="Pfam" id="PF23539">
    <property type="entry name" value="DUF7134"/>
    <property type="match status" value="1"/>
</dbReference>
<dbReference type="GO" id="GO:0046983">
    <property type="term" value="F:protein dimerization activity"/>
    <property type="evidence" value="ECO:0007669"/>
    <property type="project" value="InterPro"/>
</dbReference>
<keyword evidence="5" id="KW-0547">Nucleotide-binding</keyword>
<evidence type="ECO:0000256" key="9">
    <source>
        <dbReference type="SAM" id="MobiDB-lite"/>
    </source>
</evidence>
<keyword evidence="10" id="KW-0812">Transmembrane</keyword>
<dbReference type="Proteomes" id="UP000234331">
    <property type="component" value="Unassembled WGS sequence"/>
</dbReference>
<dbReference type="InterPro" id="IPR036890">
    <property type="entry name" value="HATPase_C_sf"/>
</dbReference>
<keyword evidence="7" id="KW-0067">ATP-binding</keyword>
<evidence type="ECO:0000256" key="7">
    <source>
        <dbReference type="ARBA" id="ARBA00022840"/>
    </source>
</evidence>
<dbReference type="Pfam" id="PF02518">
    <property type="entry name" value="HATPase_c"/>
    <property type="match status" value="1"/>
</dbReference>
<feature type="domain" description="Histidine kinase/HSP90-like ATPase" evidence="11">
    <location>
        <begin position="296"/>
        <end position="393"/>
    </location>
</feature>
<keyword evidence="4" id="KW-0808">Transferase</keyword>
<dbReference type="EMBL" id="FZMO01000015">
    <property type="protein sequence ID" value="SNQ45774.1"/>
    <property type="molecule type" value="Genomic_DNA"/>
</dbReference>
<dbReference type="OrthoDB" id="227596at2"/>
<feature type="transmembrane region" description="Helical" evidence="10">
    <location>
        <begin position="12"/>
        <end position="34"/>
    </location>
</feature>
<proteinExistence type="predicted"/>
<organism evidence="14 15">
    <name type="scientific">Frankia canadensis</name>
    <dbReference type="NCBI Taxonomy" id="1836972"/>
    <lineage>
        <taxon>Bacteria</taxon>
        <taxon>Bacillati</taxon>
        <taxon>Actinomycetota</taxon>
        <taxon>Actinomycetes</taxon>
        <taxon>Frankiales</taxon>
        <taxon>Frankiaceae</taxon>
        <taxon>Frankia</taxon>
    </lineage>
</organism>
<evidence type="ECO:0000256" key="4">
    <source>
        <dbReference type="ARBA" id="ARBA00022679"/>
    </source>
</evidence>
<evidence type="ECO:0000256" key="3">
    <source>
        <dbReference type="ARBA" id="ARBA00022553"/>
    </source>
</evidence>
<feature type="domain" description="DUF7134" evidence="13">
    <location>
        <begin position="15"/>
        <end position="156"/>
    </location>
</feature>
<dbReference type="Gene3D" id="1.20.5.1930">
    <property type="match status" value="1"/>
</dbReference>
<dbReference type="GO" id="GO:0000155">
    <property type="term" value="F:phosphorelay sensor kinase activity"/>
    <property type="evidence" value="ECO:0007669"/>
    <property type="project" value="InterPro"/>
</dbReference>
<keyword evidence="10" id="KW-1133">Transmembrane helix</keyword>
<keyword evidence="15" id="KW-1185">Reference proteome</keyword>
<keyword evidence="6 14" id="KW-0418">Kinase</keyword>
<evidence type="ECO:0000313" key="14">
    <source>
        <dbReference type="EMBL" id="SNQ45774.1"/>
    </source>
</evidence>
<comment type="catalytic activity">
    <reaction evidence="1">
        <text>ATP + protein L-histidine = ADP + protein N-phospho-L-histidine.</text>
        <dbReference type="EC" id="2.7.13.3"/>
    </reaction>
</comment>
<evidence type="ECO:0000256" key="10">
    <source>
        <dbReference type="SAM" id="Phobius"/>
    </source>
</evidence>
<name>A0A2I2KJE7_9ACTN</name>
<evidence type="ECO:0000259" key="12">
    <source>
        <dbReference type="Pfam" id="PF07730"/>
    </source>
</evidence>
<dbReference type="Gene3D" id="3.30.565.10">
    <property type="entry name" value="Histidine kinase-like ATPase, C-terminal domain"/>
    <property type="match status" value="1"/>
</dbReference>
<sequence length="402" mass="41955">MVHDRDVKGRWFGWLRTAIDVVLPAAMALFLLAALSDPSVTTSRSLVLWLGVPAAVIQGVALYWRRARPVPVVAITLAGGLALHVVAPDLVIPFAGLVAVCSLAAARPPTISVPALLALVGLAAANFRTAPAGDAYFTMAMAVVAWALGEIMRNRRVAIEEESRRAVMEERARIARELHDVIAHSVSVIVVQAAAGDDVFESRPDQARQALRSIEAAGRDALAELRRLLGAVRPDDGQPTRALGPGAVGSGTDEANRPQPGLARIDELAGPLRAAGLDVCISRVGRVRPLAAGVDVSAYRIVQEALTNTVRHARATRVGVTITYSADAVGIDIVDDGQGTGPGGPASVLTDAAPGEGHGILGMRERANLLGGQLWAGPIRAGGFQVRADLPAPPRMTTGAGR</sequence>
<evidence type="ECO:0000313" key="15">
    <source>
        <dbReference type="Proteomes" id="UP000234331"/>
    </source>
</evidence>
<evidence type="ECO:0000256" key="8">
    <source>
        <dbReference type="ARBA" id="ARBA00023012"/>
    </source>
</evidence>
<dbReference type="EC" id="2.7.13.3" evidence="2"/>
<dbReference type="InterPro" id="IPR011712">
    <property type="entry name" value="Sig_transdc_His_kin_sub3_dim/P"/>
</dbReference>
<dbReference type="CDD" id="cd16917">
    <property type="entry name" value="HATPase_UhpB-NarQ-NarX-like"/>
    <property type="match status" value="1"/>
</dbReference>
<dbReference type="GO" id="GO:0016020">
    <property type="term" value="C:membrane"/>
    <property type="evidence" value="ECO:0007669"/>
    <property type="project" value="InterPro"/>
</dbReference>
<keyword evidence="8" id="KW-0902">Two-component regulatory system</keyword>
<dbReference type="SUPFAM" id="SSF55874">
    <property type="entry name" value="ATPase domain of HSP90 chaperone/DNA topoisomerase II/histidine kinase"/>
    <property type="match status" value="1"/>
</dbReference>
<feature type="transmembrane region" description="Helical" evidence="10">
    <location>
        <begin position="46"/>
        <end position="64"/>
    </location>
</feature>
<accession>A0A2I2KJE7</accession>
<protein>
    <recommendedName>
        <fullName evidence="2">histidine kinase</fullName>
        <ecNumber evidence="2">2.7.13.3</ecNumber>
    </recommendedName>
</protein>
<feature type="region of interest" description="Disordered" evidence="9">
    <location>
        <begin position="234"/>
        <end position="258"/>
    </location>
</feature>
<dbReference type="PANTHER" id="PTHR24421">
    <property type="entry name" value="NITRATE/NITRITE SENSOR PROTEIN NARX-RELATED"/>
    <property type="match status" value="1"/>
</dbReference>
<keyword evidence="10" id="KW-0472">Membrane</keyword>
<feature type="transmembrane region" description="Helical" evidence="10">
    <location>
        <begin position="111"/>
        <end position="129"/>
    </location>
</feature>
<gene>
    <name evidence="14" type="ORF">FRACA_1110011</name>
</gene>
<keyword evidence="3" id="KW-0597">Phosphoprotein</keyword>
<evidence type="ECO:0000256" key="2">
    <source>
        <dbReference type="ARBA" id="ARBA00012438"/>
    </source>
</evidence>